<dbReference type="InterPro" id="IPR024861">
    <property type="entry name" value="Donson"/>
</dbReference>
<dbReference type="PANTHER" id="PTHR12972">
    <property type="entry name" value="DOWNSTREAM NEIGHBOR OF SON"/>
    <property type="match status" value="1"/>
</dbReference>
<reference evidence="6" key="1">
    <citation type="journal article" date="2023" name="G3 (Bethesda)">
        <title>Whole genome assembly and annotation of the endangered Caribbean coral Acropora cervicornis.</title>
        <authorList>
            <person name="Selwyn J.D."/>
            <person name="Vollmer S.V."/>
        </authorList>
    </citation>
    <scope>NUCLEOTIDE SEQUENCE</scope>
    <source>
        <strain evidence="6">K2</strain>
    </source>
</reference>
<evidence type="ECO:0000313" key="7">
    <source>
        <dbReference type="Proteomes" id="UP001249851"/>
    </source>
</evidence>
<dbReference type="GO" id="GO:0033260">
    <property type="term" value="P:nuclear DNA replication"/>
    <property type="evidence" value="ECO:0007669"/>
    <property type="project" value="TreeGrafter"/>
</dbReference>
<keyword evidence="3" id="KW-0539">Nucleus</keyword>
<dbReference type="Proteomes" id="UP001249851">
    <property type="component" value="Unassembled WGS sequence"/>
</dbReference>
<name>A0AAD9QZR5_ACRCE</name>
<organism evidence="6 7">
    <name type="scientific">Acropora cervicornis</name>
    <name type="common">Staghorn coral</name>
    <dbReference type="NCBI Taxonomy" id="6130"/>
    <lineage>
        <taxon>Eukaryota</taxon>
        <taxon>Metazoa</taxon>
        <taxon>Cnidaria</taxon>
        <taxon>Anthozoa</taxon>
        <taxon>Hexacorallia</taxon>
        <taxon>Scleractinia</taxon>
        <taxon>Astrocoeniina</taxon>
        <taxon>Acroporidae</taxon>
        <taxon>Acropora</taxon>
    </lineage>
</organism>
<keyword evidence="2" id="KW-0217">Developmental protein</keyword>
<evidence type="ECO:0000256" key="3">
    <source>
        <dbReference type="ARBA" id="ARBA00023242"/>
    </source>
</evidence>
<evidence type="ECO:0000256" key="2">
    <source>
        <dbReference type="ARBA" id="ARBA00022473"/>
    </source>
</evidence>
<dbReference type="PANTHER" id="PTHR12972:SF0">
    <property type="entry name" value="PROTEIN DOWNSTREAM NEIGHBOR OF SON"/>
    <property type="match status" value="1"/>
</dbReference>
<feature type="compositionally biased region" description="Acidic residues" evidence="5">
    <location>
        <begin position="356"/>
        <end position="366"/>
    </location>
</feature>
<dbReference type="PRINTS" id="PR02064">
    <property type="entry name" value="DONSON"/>
</dbReference>
<dbReference type="AlphaFoldDB" id="A0AAD9QZR5"/>
<evidence type="ECO:0000256" key="1">
    <source>
        <dbReference type="ARBA" id="ARBA00004123"/>
    </source>
</evidence>
<evidence type="ECO:0000256" key="4">
    <source>
        <dbReference type="ARBA" id="ARBA00025806"/>
    </source>
</evidence>
<proteinExistence type="inferred from homology"/>
<comment type="similarity">
    <text evidence="4">Belongs to the DONSON family.</text>
</comment>
<accession>A0AAD9QZR5</accession>
<comment type="caution">
    <text evidence="6">The sequence shown here is derived from an EMBL/GenBank/DDBJ whole genome shotgun (WGS) entry which is preliminary data.</text>
</comment>
<reference evidence="6" key="2">
    <citation type="journal article" date="2023" name="Science">
        <title>Genomic signatures of disease resistance in endangered staghorn corals.</title>
        <authorList>
            <person name="Vollmer S.V."/>
            <person name="Selwyn J.D."/>
            <person name="Despard B.A."/>
            <person name="Roesel C.L."/>
        </authorList>
    </citation>
    <scope>NUCLEOTIDE SEQUENCE</scope>
    <source>
        <strain evidence="6">K2</strain>
    </source>
</reference>
<comment type="subcellular location">
    <subcellularLocation>
        <location evidence="1">Nucleus</location>
    </subcellularLocation>
</comment>
<gene>
    <name evidence="6" type="ORF">P5673_004886</name>
</gene>
<feature type="region of interest" description="Disordered" evidence="5">
    <location>
        <begin position="343"/>
        <end position="369"/>
    </location>
</feature>
<dbReference type="GO" id="GO:0005634">
    <property type="term" value="C:nucleus"/>
    <property type="evidence" value="ECO:0007669"/>
    <property type="project" value="UniProtKB-SubCell"/>
</dbReference>
<sequence length="565" mass="63472">MVGDWKPHCNAWRGIQLQFKNGQKKMERNSPKCAPIKAVKPSGVIKLKIKKKKTTGNSSLRCSNALKPINGLTQLQDGRGQCLKRKNPFKCSPRKRANLTSHTKTQECRLFNTLNGLDENLENISKGDEIAKEERNEITFENNLERAEDVETGKSEEEGCERFPLDWSLKTKIRFTSSNSFNWCGTLKTVDEAKGLSKFARCYEEENEDSRDSYPSSFCSFTKVWMHPSLPWLELFPRKSMDGKGGPRKEFQISGEMASSLQKDWVSSFRSLFNLTRVGFCPYFYLVANQNTMLFQAAGVHKEQFVKVLITPTTKGFRDALRNEGINFTMPFFGGKRKSESGDEYLDDYSGNQGDAEPEDDSDDESSDKREWLESIGLDKEQFPLLNPKVITPHQINSLRTIDQQPTSTIEVKGPDTHGLFNFLLNCKSLVSNTGRLAQVPPTLLAPVAFDGGILKSLKVNQGILYTLEVTGPILPGCVYELFQLLKASQKGNFKANLSAHQPTVAFNVPHSNIKSENIPTANGSCLQQSLSHGQLKYYKEAEEMNAGCFLKDLKCTAGLFTWTS</sequence>
<protein>
    <submittedName>
        <fullName evidence="6">Protein downstream neighbor of son-like protein</fullName>
    </submittedName>
</protein>
<dbReference type="EMBL" id="JARQWQ010000008">
    <property type="protein sequence ID" value="KAK2570130.1"/>
    <property type="molecule type" value="Genomic_DNA"/>
</dbReference>
<evidence type="ECO:0000313" key="6">
    <source>
        <dbReference type="EMBL" id="KAK2570130.1"/>
    </source>
</evidence>
<evidence type="ECO:0000256" key="5">
    <source>
        <dbReference type="SAM" id="MobiDB-lite"/>
    </source>
</evidence>
<keyword evidence="7" id="KW-1185">Reference proteome</keyword>